<evidence type="ECO:0000256" key="8">
    <source>
        <dbReference type="RuleBase" id="RU364000"/>
    </source>
</evidence>
<sequence length="342" mass="37406">MKAVGLYRYLPIDDPESLVDLELPRPTPEGRDLLVRVKAVSVNPVDIKTRKRGPKDKVEEPPRILGWDAAGVVEAVGPESALFKPGDEVYYAGDITRPGCDSEFHLIDERIVGHKPKSLDFAEAAALPLTSLTAWEALFSRLGVTEQPAENQGKSILIINAAGGVGSIATQLARRAGLTVIGTASRPESIQWAKEHGTDYTIDHHQPFAPQLKALGNPTIPYIFCLNNLDQHWDHMVEAIVPQGKICSIVSPQNPVNLGALMGKSATFAWELMFTRPRFQTADMIEQHHILDIVASLVDAGEIKTTLTQRLSPINAANLRKAHATLEQGSMIGKLVLEKFPE</sequence>
<evidence type="ECO:0000256" key="4">
    <source>
        <dbReference type="ARBA" id="ARBA00022490"/>
    </source>
</evidence>
<dbReference type="InterPro" id="IPR011032">
    <property type="entry name" value="GroES-like_sf"/>
</dbReference>
<keyword evidence="11" id="KW-1185">Reference proteome</keyword>
<evidence type="ECO:0000313" key="11">
    <source>
        <dbReference type="Proteomes" id="UP000654345"/>
    </source>
</evidence>
<dbReference type="SUPFAM" id="SSF50129">
    <property type="entry name" value="GroES-like"/>
    <property type="match status" value="1"/>
</dbReference>
<evidence type="ECO:0000256" key="1">
    <source>
        <dbReference type="ARBA" id="ARBA00004496"/>
    </source>
</evidence>
<keyword evidence="6" id="KW-0694">RNA-binding</keyword>
<keyword evidence="7" id="KW-0007">Acetylation</keyword>
<reference evidence="10 11" key="1">
    <citation type="journal article" date="2021" name="Int. J. Syst. Evol. Microbiol.">
        <title>Reticulibacter mediterranei gen. nov., sp. nov., within the new family Reticulibacteraceae fam. nov., and Ktedonospora formicarum gen. nov., sp. nov., Ktedonobacter robiniae sp. nov., Dictyobacter formicarum sp. nov. and Dictyobacter arantiisoli sp. nov., belonging to the class Ktedonobacteria.</title>
        <authorList>
            <person name="Yabe S."/>
            <person name="Zheng Y."/>
            <person name="Wang C.M."/>
            <person name="Sakai Y."/>
            <person name="Abe K."/>
            <person name="Yokota A."/>
            <person name="Donadio S."/>
            <person name="Cavaletti L."/>
            <person name="Monciardini P."/>
        </authorList>
    </citation>
    <scope>NUCLEOTIDE SEQUENCE [LARGE SCALE GENOMIC DNA]</scope>
    <source>
        <strain evidence="10 11">SOSP1-30</strain>
    </source>
</reference>
<dbReference type="InterPro" id="IPR036291">
    <property type="entry name" value="NAD(P)-bd_dom_sf"/>
</dbReference>
<feature type="domain" description="Enoyl reductase (ER)" evidence="9">
    <location>
        <begin position="13"/>
        <end position="337"/>
    </location>
</feature>
<keyword evidence="8" id="KW-0479">Metal-binding</keyword>
<dbReference type="PANTHER" id="PTHR44154">
    <property type="entry name" value="QUINONE OXIDOREDUCTASE"/>
    <property type="match status" value="1"/>
</dbReference>
<evidence type="ECO:0000256" key="7">
    <source>
        <dbReference type="ARBA" id="ARBA00022990"/>
    </source>
</evidence>
<dbReference type="Gene3D" id="3.90.180.10">
    <property type="entry name" value="Medium-chain alcohol dehydrogenases, catalytic domain"/>
    <property type="match status" value="1"/>
</dbReference>
<dbReference type="SUPFAM" id="SSF51735">
    <property type="entry name" value="NAD(P)-binding Rossmann-fold domains"/>
    <property type="match status" value="1"/>
</dbReference>
<accession>A0ABQ3V5Q0</accession>
<dbReference type="InterPro" id="IPR020843">
    <property type="entry name" value="ER"/>
</dbReference>
<dbReference type="InterPro" id="IPR013149">
    <property type="entry name" value="ADH-like_C"/>
</dbReference>
<comment type="subunit">
    <text evidence="3">Homotetramer.</text>
</comment>
<dbReference type="PROSITE" id="PS01162">
    <property type="entry name" value="QOR_ZETA_CRYSTAL"/>
    <property type="match status" value="1"/>
</dbReference>
<evidence type="ECO:0000256" key="6">
    <source>
        <dbReference type="ARBA" id="ARBA00022884"/>
    </source>
</evidence>
<keyword evidence="8" id="KW-0560">Oxidoreductase</keyword>
<comment type="subcellular location">
    <subcellularLocation>
        <location evidence="1">Cytoplasm</location>
    </subcellularLocation>
</comment>
<dbReference type="Proteomes" id="UP000654345">
    <property type="component" value="Unassembled WGS sequence"/>
</dbReference>
<evidence type="ECO:0000256" key="5">
    <source>
        <dbReference type="ARBA" id="ARBA00022857"/>
    </source>
</evidence>
<dbReference type="NCBIfam" id="TIGR02817">
    <property type="entry name" value="adh_fam_1"/>
    <property type="match status" value="1"/>
</dbReference>
<dbReference type="InterPro" id="IPR014182">
    <property type="entry name" value="ADH_Zn_typ-1"/>
</dbReference>
<comment type="caution">
    <text evidence="10">The sequence shown here is derived from an EMBL/GenBank/DDBJ whole genome shotgun (WGS) entry which is preliminary data.</text>
</comment>
<comment type="similarity">
    <text evidence="2 8">Belongs to the zinc-containing alcohol dehydrogenase family. Quinone oxidoreductase subfamily.</text>
</comment>
<dbReference type="Gene3D" id="3.40.50.720">
    <property type="entry name" value="NAD(P)-binding Rossmann-like Domain"/>
    <property type="match status" value="1"/>
</dbReference>
<organism evidence="10 11">
    <name type="scientific">Ktedonobacter robiniae</name>
    <dbReference type="NCBI Taxonomy" id="2778365"/>
    <lineage>
        <taxon>Bacteria</taxon>
        <taxon>Bacillati</taxon>
        <taxon>Chloroflexota</taxon>
        <taxon>Ktedonobacteria</taxon>
        <taxon>Ktedonobacterales</taxon>
        <taxon>Ktedonobacteraceae</taxon>
        <taxon>Ktedonobacter</taxon>
    </lineage>
</organism>
<gene>
    <name evidence="10" type="ORF">KSB_83820</name>
</gene>
<dbReference type="Pfam" id="PF00107">
    <property type="entry name" value="ADH_zinc_N"/>
    <property type="match status" value="1"/>
</dbReference>
<dbReference type="Pfam" id="PF08240">
    <property type="entry name" value="ADH_N"/>
    <property type="match status" value="1"/>
</dbReference>
<keyword evidence="8" id="KW-0862">Zinc</keyword>
<evidence type="ECO:0000256" key="3">
    <source>
        <dbReference type="ARBA" id="ARBA00011881"/>
    </source>
</evidence>
<dbReference type="RefSeq" id="WP_201376043.1">
    <property type="nucleotide sequence ID" value="NZ_BNJG01000003.1"/>
</dbReference>
<keyword evidence="4" id="KW-0963">Cytoplasm</keyword>
<dbReference type="SMART" id="SM00829">
    <property type="entry name" value="PKS_ER"/>
    <property type="match status" value="1"/>
</dbReference>
<protein>
    <recommendedName>
        <fullName evidence="8">Zinc-type alcohol dehydrogenase-like protein</fullName>
    </recommendedName>
</protein>
<dbReference type="InterPro" id="IPR013154">
    <property type="entry name" value="ADH-like_N"/>
</dbReference>
<keyword evidence="5" id="KW-0521">NADP</keyword>
<dbReference type="InterPro" id="IPR002364">
    <property type="entry name" value="Quin_OxRdtase/zeta-crystal_CS"/>
</dbReference>
<dbReference type="InterPro" id="IPR051603">
    <property type="entry name" value="Zinc-ADH_QOR/CCCR"/>
</dbReference>
<dbReference type="CDD" id="cd08252">
    <property type="entry name" value="AL_MDR"/>
    <property type="match status" value="1"/>
</dbReference>
<dbReference type="EMBL" id="BNJG01000003">
    <property type="protein sequence ID" value="GHO59907.1"/>
    <property type="molecule type" value="Genomic_DNA"/>
</dbReference>
<evidence type="ECO:0000259" key="9">
    <source>
        <dbReference type="SMART" id="SM00829"/>
    </source>
</evidence>
<dbReference type="PANTHER" id="PTHR44154:SF1">
    <property type="entry name" value="QUINONE OXIDOREDUCTASE"/>
    <property type="match status" value="1"/>
</dbReference>
<proteinExistence type="inferred from homology"/>
<evidence type="ECO:0000256" key="2">
    <source>
        <dbReference type="ARBA" id="ARBA00010371"/>
    </source>
</evidence>
<evidence type="ECO:0000313" key="10">
    <source>
        <dbReference type="EMBL" id="GHO59907.1"/>
    </source>
</evidence>
<name>A0ABQ3V5Q0_9CHLR</name>